<feature type="domain" description="Gfo/Idh/MocA-like oxidoreductase N-terminal" evidence="2">
    <location>
        <begin position="5"/>
        <end position="129"/>
    </location>
</feature>
<dbReference type="AlphaFoldDB" id="A0A4Z1CBY6"/>
<keyword evidence="1" id="KW-0560">Oxidoreductase</keyword>
<dbReference type="InterPro" id="IPR050463">
    <property type="entry name" value="Gfo/Idh/MocA_oxidrdct_glycsds"/>
</dbReference>
<reference evidence="3 4" key="1">
    <citation type="submission" date="2019-03" db="EMBL/GenBank/DDBJ databases">
        <authorList>
            <person name="Li J."/>
        </authorList>
    </citation>
    <scope>NUCLEOTIDE SEQUENCE [LARGE SCALE GENOMIC DNA]</scope>
    <source>
        <strain evidence="3 4">3058</strain>
    </source>
</reference>
<dbReference type="Pfam" id="PF01408">
    <property type="entry name" value="GFO_IDH_MocA"/>
    <property type="match status" value="1"/>
</dbReference>
<dbReference type="PANTHER" id="PTHR43818:SF11">
    <property type="entry name" value="BCDNA.GH03377"/>
    <property type="match status" value="1"/>
</dbReference>
<dbReference type="GO" id="GO:0016491">
    <property type="term" value="F:oxidoreductase activity"/>
    <property type="evidence" value="ECO:0007669"/>
    <property type="project" value="UniProtKB-KW"/>
</dbReference>
<dbReference type="InterPro" id="IPR000683">
    <property type="entry name" value="Gfo/Idh/MocA-like_OxRdtase_N"/>
</dbReference>
<dbReference type="EMBL" id="SRPG01000047">
    <property type="protein sequence ID" value="TGN62364.1"/>
    <property type="molecule type" value="Genomic_DNA"/>
</dbReference>
<keyword evidence="4" id="KW-1185">Reference proteome</keyword>
<dbReference type="PANTHER" id="PTHR43818">
    <property type="entry name" value="BCDNA.GH03377"/>
    <property type="match status" value="1"/>
</dbReference>
<dbReference type="Proteomes" id="UP000297972">
    <property type="component" value="Unassembled WGS sequence"/>
</dbReference>
<evidence type="ECO:0000313" key="4">
    <source>
        <dbReference type="Proteomes" id="UP000297972"/>
    </source>
</evidence>
<dbReference type="SUPFAM" id="SSF51735">
    <property type="entry name" value="NAD(P)-binding Rossmann-fold domains"/>
    <property type="match status" value="1"/>
</dbReference>
<evidence type="ECO:0000313" key="3">
    <source>
        <dbReference type="EMBL" id="TGN62364.1"/>
    </source>
</evidence>
<evidence type="ECO:0000259" key="2">
    <source>
        <dbReference type="Pfam" id="PF01408"/>
    </source>
</evidence>
<dbReference type="OrthoDB" id="9792935at2"/>
<dbReference type="InterPro" id="IPR036291">
    <property type="entry name" value="NAD(P)-bd_dom_sf"/>
</dbReference>
<dbReference type="Gene3D" id="3.40.50.720">
    <property type="entry name" value="NAD(P)-binding Rossmann-like Domain"/>
    <property type="match status" value="1"/>
</dbReference>
<dbReference type="RefSeq" id="WP_135816988.1">
    <property type="nucleotide sequence ID" value="NZ_SRPG01000047.1"/>
</dbReference>
<protein>
    <submittedName>
        <fullName evidence="3">Gfo/Idh/MocA family oxidoreductase</fullName>
    </submittedName>
</protein>
<evidence type="ECO:0000256" key="1">
    <source>
        <dbReference type="ARBA" id="ARBA00023002"/>
    </source>
</evidence>
<dbReference type="GO" id="GO:0000166">
    <property type="term" value="F:nucleotide binding"/>
    <property type="evidence" value="ECO:0007669"/>
    <property type="project" value="InterPro"/>
</dbReference>
<accession>A0A4Z1CBY6</accession>
<proteinExistence type="predicted"/>
<gene>
    <name evidence="3" type="ORF">E4L95_06960</name>
</gene>
<name>A0A4Z1CBY6_9RHOB</name>
<organism evidence="3 4">
    <name type="scientific">Paracoccus liaowanqingii</name>
    <dbReference type="NCBI Taxonomy" id="2560053"/>
    <lineage>
        <taxon>Bacteria</taxon>
        <taxon>Pseudomonadati</taxon>
        <taxon>Pseudomonadota</taxon>
        <taxon>Alphaproteobacteria</taxon>
        <taxon>Rhodobacterales</taxon>
        <taxon>Paracoccaceae</taxon>
        <taxon>Paracoccus</taxon>
    </lineage>
</organism>
<comment type="caution">
    <text evidence="3">The sequence shown here is derived from an EMBL/GenBank/DDBJ whole genome shotgun (WGS) entry which is preliminary data.</text>
</comment>
<sequence length="248" mass="26297">MQTAVMVGCGAMSEGWLRAIDRINAAGLRIEVTGFVDLDPALARARADQSRTGPAGAGRTAAASGTDLAAMLRDLRPDMVFDMVVPQARPQVVATAFAAGCDVLSEKPLAGSLDEARALADLRDDAGRLHGVVQNRRHLPGIRRARAFLASGALGPVSEVHCDFFIAPHFGGFRERMMPKRGAPSTSCRVKNMPVPAPCCSASRGAWARMLSPACMTAIPGPGSRPWDRASTWTATALPRAPMRRARA</sequence>